<dbReference type="EMBL" id="NGJN01000007">
    <property type="protein sequence ID" value="OZV67177.1"/>
    <property type="molecule type" value="Genomic_DNA"/>
</dbReference>
<dbReference type="Proteomes" id="UP000216840">
    <property type="component" value="Unassembled WGS sequence"/>
</dbReference>
<dbReference type="AlphaFoldDB" id="A0A265UQ27"/>
<dbReference type="Pfam" id="PF10988">
    <property type="entry name" value="DUF2807"/>
    <property type="match status" value="1"/>
</dbReference>
<dbReference type="Gene3D" id="2.160.20.120">
    <property type="match status" value="1"/>
</dbReference>
<sequence length="249" mass="27655">MLFVIKISVIAMTLTTCDSEDAINCFQTAGNIVQEEFSVAPFERILVNRDIELIIKESPSIKVTVETGENLLNDIDVEVIGDRLVLTDNNTCNLVRGYGITKIYIEAPNLTEVRSSTQFTVRSDGPLNYNTLTLISEDFIEETDFSVGDFRVHVNSENVNILSNGISLFFIDGHVENLDIGFFSGASRFEGANLVAQHINIFHRASNDMIVNPQQSITGELRGTGDVIVLNEPPNVDVQEFYTGQLIFN</sequence>
<comment type="caution">
    <text evidence="2">The sequence shown here is derived from an EMBL/GenBank/DDBJ whole genome shotgun (WGS) entry which is preliminary data.</text>
</comment>
<feature type="domain" description="Putative auto-transporter adhesin head GIN" evidence="1">
    <location>
        <begin position="41"/>
        <end position="233"/>
    </location>
</feature>
<name>A0A265UQ27_9FLAO</name>
<proteinExistence type="predicted"/>
<evidence type="ECO:0000259" key="1">
    <source>
        <dbReference type="Pfam" id="PF10988"/>
    </source>
</evidence>
<accession>A0A265UQ27</accession>
<keyword evidence="3" id="KW-1185">Reference proteome</keyword>
<evidence type="ECO:0000313" key="2">
    <source>
        <dbReference type="EMBL" id="OZV67177.1"/>
    </source>
</evidence>
<dbReference type="InterPro" id="IPR021255">
    <property type="entry name" value="DUF2807"/>
</dbReference>
<protein>
    <recommendedName>
        <fullName evidence="1">Putative auto-transporter adhesin head GIN domain-containing protein</fullName>
    </recommendedName>
</protein>
<evidence type="ECO:0000313" key="3">
    <source>
        <dbReference type="Proteomes" id="UP000216840"/>
    </source>
</evidence>
<gene>
    <name evidence="2" type="ORF">CA834_12720</name>
</gene>
<reference evidence="2 3" key="1">
    <citation type="submission" date="2017-05" db="EMBL/GenBank/DDBJ databases">
        <title>The draft genome sequence of Idiomarina salinarum WNB302.</title>
        <authorList>
            <person name="Sun Y."/>
            <person name="Chen B."/>
            <person name="Du Z."/>
        </authorList>
    </citation>
    <scope>NUCLEOTIDE SEQUENCE [LARGE SCALE GENOMIC DNA]</scope>
    <source>
        <strain evidence="2 3">WNB302</strain>
    </source>
</reference>
<organism evidence="2 3">
    <name type="scientific">Winogradskyella aurantia</name>
    <dbReference type="NCBI Taxonomy" id="1915063"/>
    <lineage>
        <taxon>Bacteria</taxon>
        <taxon>Pseudomonadati</taxon>
        <taxon>Bacteroidota</taxon>
        <taxon>Flavobacteriia</taxon>
        <taxon>Flavobacteriales</taxon>
        <taxon>Flavobacteriaceae</taxon>
        <taxon>Winogradskyella</taxon>
    </lineage>
</organism>